<sequence>LSQRPAANFVYKGPQPLRPYTPTFGTTTIDAHPFQHKAPDPMAGLWKAPEQMTAQEVALTYDQVRAQQWSKQLATNTMSRLLALGGDTTAGGEANTASLAANPNPSPVGPPPLAPAAASDDARPSPEPSQQRQQEAEEAGGLAAGEQAASEGAAISQALEANSKQIEYVRMQRQYLDNQLQQLQGRPP</sequence>
<organism evidence="2 3">
    <name type="scientific">Haematococcus lacustris</name>
    <name type="common">Green alga</name>
    <name type="synonym">Haematococcus pluvialis</name>
    <dbReference type="NCBI Taxonomy" id="44745"/>
    <lineage>
        <taxon>Eukaryota</taxon>
        <taxon>Viridiplantae</taxon>
        <taxon>Chlorophyta</taxon>
        <taxon>core chlorophytes</taxon>
        <taxon>Chlorophyceae</taxon>
        <taxon>CS clade</taxon>
        <taxon>Chlamydomonadales</taxon>
        <taxon>Haematococcaceae</taxon>
        <taxon>Haematococcus</taxon>
    </lineage>
</organism>
<dbReference type="AlphaFoldDB" id="A0A699YGF9"/>
<reference evidence="2 3" key="1">
    <citation type="submission" date="2020-02" db="EMBL/GenBank/DDBJ databases">
        <title>Draft genome sequence of Haematococcus lacustris strain NIES-144.</title>
        <authorList>
            <person name="Morimoto D."/>
            <person name="Nakagawa S."/>
            <person name="Yoshida T."/>
            <person name="Sawayama S."/>
        </authorList>
    </citation>
    <scope>NUCLEOTIDE SEQUENCE [LARGE SCALE GENOMIC DNA]</scope>
    <source>
        <strain evidence="2 3">NIES-144</strain>
    </source>
</reference>
<gene>
    <name evidence="2" type="ORF">HaLaN_04389</name>
</gene>
<dbReference type="Proteomes" id="UP000485058">
    <property type="component" value="Unassembled WGS sequence"/>
</dbReference>
<evidence type="ECO:0000313" key="2">
    <source>
        <dbReference type="EMBL" id="GFH09280.1"/>
    </source>
</evidence>
<keyword evidence="3" id="KW-1185">Reference proteome</keyword>
<evidence type="ECO:0000313" key="3">
    <source>
        <dbReference type="Proteomes" id="UP000485058"/>
    </source>
</evidence>
<proteinExistence type="predicted"/>
<name>A0A699YGF9_HAELA</name>
<feature type="non-terminal residue" evidence="2">
    <location>
        <position position="188"/>
    </location>
</feature>
<feature type="region of interest" description="Disordered" evidence="1">
    <location>
        <begin position="86"/>
        <end position="156"/>
    </location>
</feature>
<evidence type="ECO:0000256" key="1">
    <source>
        <dbReference type="SAM" id="MobiDB-lite"/>
    </source>
</evidence>
<dbReference type="EMBL" id="BLLF01000222">
    <property type="protein sequence ID" value="GFH09280.1"/>
    <property type="molecule type" value="Genomic_DNA"/>
</dbReference>
<protein>
    <submittedName>
        <fullName evidence="2">Uncharacterized protein</fullName>
    </submittedName>
</protein>
<feature type="non-terminal residue" evidence="2">
    <location>
        <position position="1"/>
    </location>
</feature>
<accession>A0A699YGF9</accession>
<feature type="compositionally biased region" description="Low complexity" evidence="1">
    <location>
        <begin position="128"/>
        <end position="156"/>
    </location>
</feature>
<feature type="compositionally biased region" description="Pro residues" evidence="1">
    <location>
        <begin position="104"/>
        <end position="114"/>
    </location>
</feature>
<comment type="caution">
    <text evidence="2">The sequence shown here is derived from an EMBL/GenBank/DDBJ whole genome shotgun (WGS) entry which is preliminary data.</text>
</comment>